<feature type="domain" description="LIM zinc-binding" evidence="9">
    <location>
        <begin position="9"/>
        <end position="69"/>
    </location>
</feature>
<dbReference type="GO" id="GO:0046872">
    <property type="term" value="F:metal ion binding"/>
    <property type="evidence" value="ECO:0007669"/>
    <property type="project" value="UniProtKB-KW"/>
</dbReference>
<dbReference type="SMART" id="SM00132">
    <property type="entry name" value="LIM"/>
    <property type="match status" value="4"/>
</dbReference>
<evidence type="ECO:0000256" key="7">
    <source>
        <dbReference type="ARBA" id="ARBA00023242"/>
    </source>
</evidence>
<keyword evidence="2" id="KW-0517">Myogenesis</keyword>
<evidence type="ECO:0000256" key="8">
    <source>
        <dbReference type="PROSITE-ProRule" id="PRU00125"/>
    </source>
</evidence>
<evidence type="ECO:0000256" key="1">
    <source>
        <dbReference type="ARBA" id="ARBA00004123"/>
    </source>
</evidence>
<dbReference type="CDD" id="cd09404">
    <property type="entry name" value="LIM1_MLP84B_like"/>
    <property type="match status" value="1"/>
</dbReference>
<comment type="subcellular location">
    <subcellularLocation>
        <location evidence="1">Nucleus</location>
    </subcellularLocation>
</comment>
<keyword evidence="5 8" id="KW-0862">Zinc</keyword>
<keyword evidence="6 8" id="KW-0440">LIM domain</keyword>
<evidence type="ECO:0000256" key="6">
    <source>
        <dbReference type="ARBA" id="ARBA00023038"/>
    </source>
</evidence>
<dbReference type="GO" id="GO:0005634">
    <property type="term" value="C:nucleus"/>
    <property type="evidence" value="ECO:0007669"/>
    <property type="project" value="UniProtKB-SubCell"/>
</dbReference>
<dbReference type="GO" id="GO:0007517">
    <property type="term" value="P:muscle organ development"/>
    <property type="evidence" value="ECO:0007669"/>
    <property type="project" value="UniProtKB-KW"/>
</dbReference>
<protein>
    <submittedName>
        <fullName evidence="10">Muscle lim protein mlp84b-like protein</fullName>
    </submittedName>
</protein>
<sequence>MPFKPVEHPKCPKCGKSVYAAEERVAGGLKWHKTCFKCGLCGKPLDSTNCSEHEGELFCKVCHGRKFGPKGYGFGGGAGCLSMDQGEHLQAKSDEAAPRTTVIDTAIIKAPPGKGCPRCGGVVFAAEQVLAKGREWHRKCYKCHDCTKTLDSIIACDGPDRDVYCKTCYGKKWGPHGYGFACGSGFLQTDGLTEEEISANRPYYNPDTTSIKAPAGQGCPRCGGMVFAAEQQLAKGTMWHKKCFNCAECHRPLDSMLACDGPDKEIHCRACYGKLFGPKGFGFGHRPTLVSTNGDHAPSYIDSKPQLGQKRNDGHGCSRCGYPVYAAEQMISKNRVWHKRCFSCGECHRSLDSTNLNDAPDGDIYCRGCYSRNFGPKGVGFGIGAGTLTMA</sequence>
<gene>
    <name evidence="10" type="ORF">RF55_2204</name>
</gene>
<dbReference type="STRING" id="67767.A0A0J7L4I7"/>
<feature type="domain" description="LIM zinc-binding" evidence="9">
    <location>
        <begin position="114"/>
        <end position="175"/>
    </location>
</feature>
<dbReference type="GO" id="GO:0045214">
    <property type="term" value="P:sarcomere organization"/>
    <property type="evidence" value="ECO:0007669"/>
    <property type="project" value="TreeGrafter"/>
</dbReference>
<evidence type="ECO:0000256" key="3">
    <source>
        <dbReference type="ARBA" id="ARBA00022723"/>
    </source>
</evidence>
<keyword evidence="11" id="KW-1185">Reference proteome</keyword>
<dbReference type="PROSITE" id="PS50023">
    <property type="entry name" value="LIM_DOMAIN_2"/>
    <property type="match status" value="4"/>
</dbReference>
<dbReference type="PaxDb" id="67767-A0A0J7L4I7"/>
<keyword evidence="3 8" id="KW-0479">Metal-binding</keyword>
<keyword evidence="4" id="KW-0677">Repeat</keyword>
<dbReference type="Pfam" id="PF00412">
    <property type="entry name" value="LIM"/>
    <property type="match status" value="4"/>
</dbReference>
<dbReference type="FunFam" id="2.10.110.10:FF:000001">
    <property type="entry name" value="Cysteine and glycine-rich protein 1"/>
    <property type="match status" value="4"/>
</dbReference>
<evidence type="ECO:0000256" key="5">
    <source>
        <dbReference type="ARBA" id="ARBA00022833"/>
    </source>
</evidence>
<dbReference type="GO" id="GO:0030018">
    <property type="term" value="C:Z disc"/>
    <property type="evidence" value="ECO:0007669"/>
    <property type="project" value="TreeGrafter"/>
</dbReference>
<dbReference type="PANTHER" id="PTHR24215:SF35">
    <property type="entry name" value="MUSCLE LIM PROTEIN MLP84B"/>
    <property type="match status" value="1"/>
</dbReference>
<feature type="domain" description="LIM zinc-binding" evidence="9">
    <location>
        <begin position="315"/>
        <end position="376"/>
    </location>
</feature>
<keyword evidence="7" id="KW-0539">Nucleus</keyword>
<organism evidence="10 11">
    <name type="scientific">Lasius niger</name>
    <name type="common">Black garden ant</name>
    <dbReference type="NCBI Taxonomy" id="67767"/>
    <lineage>
        <taxon>Eukaryota</taxon>
        <taxon>Metazoa</taxon>
        <taxon>Ecdysozoa</taxon>
        <taxon>Arthropoda</taxon>
        <taxon>Hexapoda</taxon>
        <taxon>Insecta</taxon>
        <taxon>Pterygota</taxon>
        <taxon>Neoptera</taxon>
        <taxon>Endopterygota</taxon>
        <taxon>Hymenoptera</taxon>
        <taxon>Apocrita</taxon>
        <taxon>Aculeata</taxon>
        <taxon>Formicoidea</taxon>
        <taxon>Formicidae</taxon>
        <taxon>Formicinae</taxon>
        <taxon>Lasius</taxon>
        <taxon>Lasius</taxon>
    </lineage>
</organism>
<dbReference type="EMBL" id="LBMM01000802">
    <property type="protein sequence ID" value="KMQ97458.1"/>
    <property type="molecule type" value="Genomic_DNA"/>
</dbReference>
<dbReference type="AlphaFoldDB" id="A0A0J7L4I7"/>
<dbReference type="SUPFAM" id="SSF57716">
    <property type="entry name" value="Glucocorticoid receptor-like (DNA-binding domain)"/>
    <property type="match status" value="8"/>
</dbReference>
<dbReference type="OrthoDB" id="1679758at2759"/>
<dbReference type="GO" id="GO:0060537">
    <property type="term" value="P:muscle tissue development"/>
    <property type="evidence" value="ECO:0007669"/>
    <property type="project" value="TreeGrafter"/>
</dbReference>
<proteinExistence type="predicted"/>
<dbReference type="Proteomes" id="UP000036403">
    <property type="component" value="Unassembled WGS sequence"/>
</dbReference>
<comment type="caution">
    <text evidence="10">The sequence shown here is derived from an EMBL/GenBank/DDBJ whole genome shotgun (WGS) entry which is preliminary data.</text>
</comment>
<dbReference type="PANTHER" id="PTHR24215">
    <property type="entry name" value="RHO-GTPASE-ACTIVATING PROTEIN LRG1"/>
    <property type="match status" value="1"/>
</dbReference>
<dbReference type="CDD" id="cd09326">
    <property type="entry name" value="LIM_CRP_like"/>
    <property type="match status" value="3"/>
</dbReference>
<dbReference type="GO" id="GO:0042805">
    <property type="term" value="F:actinin binding"/>
    <property type="evidence" value="ECO:0007669"/>
    <property type="project" value="TreeGrafter"/>
</dbReference>
<evidence type="ECO:0000256" key="4">
    <source>
        <dbReference type="ARBA" id="ARBA00022737"/>
    </source>
</evidence>
<dbReference type="Gene3D" id="2.10.110.10">
    <property type="entry name" value="Cysteine Rich Protein"/>
    <property type="match status" value="4"/>
</dbReference>
<evidence type="ECO:0000313" key="10">
    <source>
        <dbReference type="EMBL" id="KMQ97458.1"/>
    </source>
</evidence>
<dbReference type="InterPro" id="IPR001781">
    <property type="entry name" value="Znf_LIM"/>
</dbReference>
<evidence type="ECO:0000259" key="9">
    <source>
        <dbReference type="PROSITE" id="PS50023"/>
    </source>
</evidence>
<name>A0A0J7L4I7_LASNI</name>
<evidence type="ECO:0000313" key="11">
    <source>
        <dbReference type="Proteomes" id="UP000036403"/>
    </source>
</evidence>
<accession>A0A0J7L4I7</accession>
<dbReference type="PROSITE" id="PS00478">
    <property type="entry name" value="LIM_DOMAIN_1"/>
    <property type="match status" value="4"/>
</dbReference>
<dbReference type="GO" id="GO:0008307">
    <property type="term" value="F:structural constituent of muscle"/>
    <property type="evidence" value="ECO:0007669"/>
    <property type="project" value="TreeGrafter"/>
</dbReference>
<evidence type="ECO:0000256" key="2">
    <source>
        <dbReference type="ARBA" id="ARBA00022541"/>
    </source>
</evidence>
<reference evidence="10 11" key="1">
    <citation type="submission" date="2015-04" db="EMBL/GenBank/DDBJ databases">
        <title>Lasius niger genome sequencing.</title>
        <authorList>
            <person name="Konorov E.A."/>
            <person name="Nikitin M.A."/>
            <person name="Kirill M.V."/>
            <person name="Chang P."/>
        </authorList>
    </citation>
    <scope>NUCLEOTIDE SEQUENCE [LARGE SCALE GENOMIC DNA]</scope>
    <source>
        <tissue evidence="10">Whole</tissue>
    </source>
</reference>
<feature type="domain" description="LIM zinc-binding" evidence="9">
    <location>
        <begin position="217"/>
        <end position="278"/>
    </location>
</feature>